<comment type="catalytic activity">
    <reaction evidence="5">
        <text>a 3-(all-trans-polyprenyl)benzene-1,2-diol + S-adenosyl-L-methionine = a 2-methoxy-6-(all-trans-polyprenyl)phenol + S-adenosyl-L-homocysteine + H(+)</text>
        <dbReference type="Rhea" id="RHEA:31411"/>
        <dbReference type="Rhea" id="RHEA-COMP:9550"/>
        <dbReference type="Rhea" id="RHEA-COMP:9551"/>
        <dbReference type="ChEBI" id="CHEBI:15378"/>
        <dbReference type="ChEBI" id="CHEBI:57856"/>
        <dbReference type="ChEBI" id="CHEBI:59789"/>
        <dbReference type="ChEBI" id="CHEBI:62729"/>
        <dbReference type="ChEBI" id="CHEBI:62731"/>
        <dbReference type="EC" id="2.1.1.222"/>
    </reaction>
</comment>
<keyword evidence="8" id="KW-1185">Reference proteome</keyword>
<dbReference type="HOGENOM" id="CLU_042432_4_0_5"/>
<dbReference type="UniPathway" id="UPA00232"/>
<dbReference type="InterPro" id="IPR013216">
    <property type="entry name" value="Methyltransf_11"/>
</dbReference>
<comment type="pathway">
    <text evidence="5">Cofactor biosynthesis; ubiquinone biosynthesis.</text>
</comment>
<keyword evidence="7" id="KW-0830">Ubiquinone</keyword>
<sequence length="247" mass="26436">MQSTVDQKEIDTFAALSDKWWDMKGPMRPLHSFTPIRVDYITDAIRRVKGTLPEQAPLQNLRILDIGCGGGLLAEPMARLGGIVTGIDVTSPAIDAARTHAKASGLDITYHCQSAEDLAASGATFDVIYASEVIEHVADRQMFVAAIADMLAENGVIVLTTINRTLPAIALAKYALEYIVRVVPAGTHDPKKFVKPAELRSEFAAVGILLDDATGFAPRPGGFSQVASLAINYGISGSWMHTKSNSG</sequence>
<comment type="similarity">
    <text evidence="5">Belongs to the methyltransferase superfamily. UbiG/COQ3 family.</text>
</comment>
<proteinExistence type="inferred from homology"/>
<dbReference type="CDD" id="cd02440">
    <property type="entry name" value="AdoMet_MTases"/>
    <property type="match status" value="1"/>
</dbReference>
<accession>D5BMX6</accession>
<evidence type="ECO:0000256" key="4">
    <source>
        <dbReference type="ARBA" id="ARBA00022691"/>
    </source>
</evidence>
<organism evidence="7 8">
    <name type="scientific">Puniceispirillum marinum (strain IMCC1322)</name>
    <dbReference type="NCBI Taxonomy" id="488538"/>
    <lineage>
        <taxon>Bacteria</taxon>
        <taxon>Pseudomonadati</taxon>
        <taxon>Pseudomonadota</taxon>
        <taxon>Alphaproteobacteria</taxon>
        <taxon>Candidatus Puniceispirillales</taxon>
        <taxon>Candidatus Puniceispirillaceae</taxon>
        <taxon>Candidatus Puniceispirillum</taxon>
    </lineage>
</organism>
<dbReference type="STRING" id="488538.SAR116_1926"/>
<dbReference type="NCBIfam" id="TIGR01983">
    <property type="entry name" value="UbiG"/>
    <property type="match status" value="1"/>
</dbReference>
<dbReference type="GO" id="GO:0102208">
    <property type="term" value="F:2-polyprenyl-6-hydroxyphenol methylase activity"/>
    <property type="evidence" value="ECO:0007669"/>
    <property type="project" value="UniProtKB-EC"/>
</dbReference>
<evidence type="ECO:0000259" key="6">
    <source>
        <dbReference type="Pfam" id="PF08241"/>
    </source>
</evidence>
<feature type="domain" description="Methyltransferase type 11" evidence="6">
    <location>
        <begin position="64"/>
        <end position="159"/>
    </location>
</feature>
<evidence type="ECO:0000313" key="8">
    <source>
        <dbReference type="Proteomes" id="UP000007460"/>
    </source>
</evidence>
<protein>
    <recommendedName>
        <fullName evidence="5">Ubiquinone biosynthesis O-methyltransferase</fullName>
    </recommendedName>
    <alternativeName>
        <fullName evidence="5">2-polyprenyl-6-hydroxyphenol methylase</fullName>
        <ecNumber evidence="5">2.1.1.222</ecNumber>
    </alternativeName>
    <alternativeName>
        <fullName evidence="5">3-demethylubiquinone 3-O-methyltransferase</fullName>
        <ecNumber evidence="5">2.1.1.64</ecNumber>
    </alternativeName>
</protein>
<dbReference type="Gene3D" id="3.40.50.150">
    <property type="entry name" value="Vaccinia Virus protein VP39"/>
    <property type="match status" value="1"/>
</dbReference>
<evidence type="ECO:0000256" key="1">
    <source>
        <dbReference type="ARBA" id="ARBA00022603"/>
    </source>
</evidence>
<gene>
    <name evidence="5" type="primary">ubiG</name>
    <name evidence="7" type="ordered locus">SAR116_1926</name>
</gene>
<feature type="binding site" evidence="5">
    <location>
        <position position="37"/>
    </location>
    <ligand>
        <name>S-adenosyl-L-methionine</name>
        <dbReference type="ChEBI" id="CHEBI:59789"/>
    </ligand>
</feature>
<evidence type="ECO:0000256" key="5">
    <source>
        <dbReference type="HAMAP-Rule" id="MF_00472"/>
    </source>
</evidence>
<keyword evidence="1 5" id="KW-0489">Methyltransferase</keyword>
<dbReference type="AlphaFoldDB" id="D5BMX6"/>
<dbReference type="PANTHER" id="PTHR43464">
    <property type="entry name" value="METHYLTRANSFERASE"/>
    <property type="match status" value="1"/>
</dbReference>
<dbReference type="RefSeq" id="WP_013046796.1">
    <property type="nucleotide sequence ID" value="NC_014010.1"/>
</dbReference>
<dbReference type="InterPro" id="IPR029063">
    <property type="entry name" value="SAM-dependent_MTases_sf"/>
</dbReference>
<dbReference type="GO" id="GO:0032259">
    <property type="term" value="P:methylation"/>
    <property type="evidence" value="ECO:0007669"/>
    <property type="project" value="UniProtKB-KW"/>
</dbReference>
<comment type="catalytic activity">
    <reaction evidence="5">
        <text>a 3-demethylubiquinol + S-adenosyl-L-methionine = a ubiquinol + S-adenosyl-L-homocysteine + H(+)</text>
        <dbReference type="Rhea" id="RHEA:44380"/>
        <dbReference type="Rhea" id="RHEA-COMP:9566"/>
        <dbReference type="Rhea" id="RHEA-COMP:10914"/>
        <dbReference type="ChEBI" id="CHEBI:15378"/>
        <dbReference type="ChEBI" id="CHEBI:17976"/>
        <dbReference type="ChEBI" id="CHEBI:57856"/>
        <dbReference type="ChEBI" id="CHEBI:59789"/>
        <dbReference type="ChEBI" id="CHEBI:84422"/>
        <dbReference type="EC" id="2.1.1.64"/>
    </reaction>
</comment>
<evidence type="ECO:0000256" key="2">
    <source>
        <dbReference type="ARBA" id="ARBA00022679"/>
    </source>
</evidence>
<dbReference type="SUPFAM" id="SSF53335">
    <property type="entry name" value="S-adenosyl-L-methionine-dependent methyltransferases"/>
    <property type="match status" value="1"/>
</dbReference>
<dbReference type="KEGG" id="apb:SAR116_1926"/>
<dbReference type="HAMAP" id="MF_00472">
    <property type="entry name" value="UbiG"/>
    <property type="match status" value="1"/>
</dbReference>
<dbReference type="Pfam" id="PF08241">
    <property type="entry name" value="Methyltransf_11"/>
    <property type="match status" value="1"/>
</dbReference>
<evidence type="ECO:0000313" key="7">
    <source>
        <dbReference type="EMBL" id="ADE40169.1"/>
    </source>
</evidence>
<keyword evidence="2 5" id="KW-0808">Transferase</keyword>
<keyword evidence="4 5" id="KW-0949">S-adenosyl-L-methionine</keyword>
<dbReference type="OrthoDB" id="9801538at2"/>
<dbReference type="eggNOG" id="COG2227">
    <property type="taxonomic scope" value="Bacteria"/>
</dbReference>
<feature type="binding site" evidence="5">
    <location>
        <position position="88"/>
    </location>
    <ligand>
        <name>S-adenosyl-L-methionine</name>
        <dbReference type="ChEBI" id="CHEBI:59789"/>
    </ligand>
</feature>
<dbReference type="PANTHER" id="PTHR43464:SF19">
    <property type="entry name" value="UBIQUINONE BIOSYNTHESIS O-METHYLTRANSFERASE, MITOCHONDRIAL"/>
    <property type="match status" value="1"/>
</dbReference>
<keyword evidence="3 5" id="KW-0831">Ubiquinone biosynthesis</keyword>
<feature type="binding site" evidence="5">
    <location>
        <position position="67"/>
    </location>
    <ligand>
        <name>S-adenosyl-L-methionine</name>
        <dbReference type="ChEBI" id="CHEBI:59789"/>
    </ligand>
</feature>
<dbReference type="Proteomes" id="UP000007460">
    <property type="component" value="Chromosome"/>
</dbReference>
<evidence type="ECO:0000256" key="3">
    <source>
        <dbReference type="ARBA" id="ARBA00022688"/>
    </source>
</evidence>
<dbReference type="GO" id="GO:0010420">
    <property type="term" value="F:polyprenyldihydroxybenzoate methyltransferase activity"/>
    <property type="evidence" value="ECO:0007669"/>
    <property type="project" value="InterPro"/>
</dbReference>
<dbReference type="GO" id="GO:0061542">
    <property type="term" value="F:3-demethylubiquinol 3-O-methyltransferase activity"/>
    <property type="evidence" value="ECO:0007669"/>
    <property type="project" value="UniProtKB-UniRule"/>
</dbReference>
<reference evidence="7 8" key="1">
    <citation type="journal article" date="2010" name="J. Bacteriol.">
        <title>Complete genome sequence of "Candidatus Puniceispirillum marinum" IMCC1322, a representative of the SAR116 clade in the Alphaproteobacteria.</title>
        <authorList>
            <person name="Oh H.M."/>
            <person name="Kwon K.K."/>
            <person name="Kang I."/>
            <person name="Kang S.G."/>
            <person name="Lee J.H."/>
            <person name="Kim S.J."/>
            <person name="Cho J.C."/>
        </authorList>
    </citation>
    <scope>NUCLEOTIDE SEQUENCE [LARGE SCALE GENOMIC DNA]</scope>
    <source>
        <strain evidence="7 8">IMCC1322</strain>
    </source>
</reference>
<dbReference type="EC" id="2.1.1.64" evidence="5"/>
<name>D5BMX6_PUNMI</name>
<dbReference type="InterPro" id="IPR010233">
    <property type="entry name" value="UbiG_MeTrfase"/>
</dbReference>
<dbReference type="EC" id="2.1.1.222" evidence="5"/>
<comment type="function">
    <text evidence="5">O-methyltransferase that catalyzes the 2 O-methylation steps in the ubiquinone biosynthetic pathway.</text>
</comment>
<dbReference type="EMBL" id="CP001751">
    <property type="protein sequence ID" value="ADE40169.1"/>
    <property type="molecule type" value="Genomic_DNA"/>
</dbReference>
<feature type="binding site" evidence="5">
    <location>
        <position position="131"/>
    </location>
    <ligand>
        <name>S-adenosyl-L-methionine</name>
        <dbReference type="ChEBI" id="CHEBI:59789"/>
    </ligand>
</feature>